<dbReference type="InterPro" id="IPR036249">
    <property type="entry name" value="Thioredoxin-like_sf"/>
</dbReference>
<dbReference type="PATRIC" id="fig|1424334.3.peg.3005"/>
<dbReference type="EMBL" id="AYXT01000010">
    <property type="protein sequence ID" value="ETF02051.1"/>
    <property type="molecule type" value="Genomic_DNA"/>
</dbReference>
<dbReference type="NCBIfam" id="TIGR01068">
    <property type="entry name" value="thioredoxin"/>
    <property type="match status" value="1"/>
</dbReference>
<dbReference type="InterPro" id="IPR013766">
    <property type="entry name" value="Thioredoxin_domain"/>
</dbReference>
<dbReference type="Proteomes" id="UP000018733">
    <property type="component" value="Unassembled WGS sequence"/>
</dbReference>
<keyword evidence="4" id="KW-1015">Disulfide bond</keyword>
<evidence type="ECO:0000313" key="9">
    <source>
        <dbReference type="Proteomes" id="UP000018733"/>
    </source>
</evidence>
<protein>
    <recommendedName>
        <fullName evidence="6">Thioredoxin</fullName>
    </recommendedName>
</protein>
<keyword evidence="9" id="KW-1185">Reference proteome</keyword>
<dbReference type="PROSITE" id="PS00194">
    <property type="entry name" value="THIOREDOXIN_1"/>
    <property type="match status" value="1"/>
</dbReference>
<sequence length="127" mass="14076">MPITELTKDTFQQAIKEDNTLIIDFWAPWCGPCKQFAPTFEKAAESHPGIEFAKVNTEEQQELAGALGIRSIPTLMVFRERVMLFSQAGALSPGQLDELLEKVQAVDMEKVHQEIATAEAKAAEENA</sequence>
<dbReference type="InterPro" id="IPR017937">
    <property type="entry name" value="Thioredoxin_CS"/>
</dbReference>
<comment type="caution">
    <text evidence="8">The sequence shown here is derived from an EMBL/GenBank/DDBJ whole genome shotgun (WGS) entry which is preliminary data.</text>
</comment>
<name>V8QQ30_9BURK</name>
<evidence type="ECO:0000256" key="5">
    <source>
        <dbReference type="ARBA" id="ARBA00023284"/>
    </source>
</evidence>
<evidence type="ECO:0000256" key="1">
    <source>
        <dbReference type="ARBA" id="ARBA00008987"/>
    </source>
</evidence>
<evidence type="ECO:0000256" key="4">
    <source>
        <dbReference type="ARBA" id="ARBA00023157"/>
    </source>
</evidence>
<keyword evidence="2" id="KW-0813">Transport</keyword>
<dbReference type="Pfam" id="PF00085">
    <property type="entry name" value="Thioredoxin"/>
    <property type="match status" value="1"/>
</dbReference>
<dbReference type="GO" id="GO:0005829">
    <property type="term" value="C:cytosol"/>
    <property type="evidence" value="ECO:0007669"/>
    <property type="project" value="TreeGrafter"/>
</dbReference>
<gene>
    <name evidence="8" type="ORF">W822_14940</name>
</gene>
<evidence type="ECO:0000256" key="6">
    <source>
        <dbReference type="NCBIfam" id="TIGR01068"/>
    </source>
</evidence>
<dbReference type="InterPro" id="IPR005746">
    <property type="entry name" value="Thioredoxin"/>
</dbReference>
<dbReference type="PROSITE" id="PS51354">
    <property type="entry name" value="GLUTAREDOXIN_2"/>
    <property type="match status" value="1"/>
</dbReference>
<dbReference type="HOGENOM" id="CLU_090389_10_4_4"/>
<dbReference type="CDD" id="cd02947">
    <property type="entry name" value="TRX_family"/>
    <property type="match status" value="1"/>
</dbReference>
<dbReference type="OrthoDB" id="9790390at2"/>
<dbReference type="PRINTS" id="PR00421">
    <property type="entry name" value="THIOREDOXIN"/>
</dbReference>
<dbReference type="AlphaFoldDB" id="V8QQ30"/>
<dbReference type="STRING" id="1424334.W822_14940"/>
<feature type="domain" description="Thioredoxin" evidence="7">
    <location>
        <begin position="1"/>
        <end position="105"/>
    </location>
</feature>
<dbReference type="eggNOG" id="COG0526">
    <property type="taxonomic scope" value="Bacteria"/>
</dbReference>
<proteinExistence type="inferred from homology"/>
<evidence type="ECO:0000259" key="7">
    <source>
        <dbReference type="PROSITE" id="PS51352"/>
    </source>
</evidence>
<dbReference type="SUPFAM" id="SSF52833">
    <property type="entry name" value="Thioredoxin-like"/>
    <property type="match status" value="1"/>
</dbReference>
<dbReference type="PANTHER" id="PTHR45663:SF40">
    <property type="entry name" value="THIOREDOXIN 2"/>
    <property type="match status" value="1"/>
</dbReference>
<dbReference type="RefSeq" id="WP_024005941.1">
    <property type="nucleotide sequence ID" value="NZ_KI650980.1"/>
</dbReference>
<evidence type="ECO:0000256" key="3">
    <source>
        <dbReference type="ARBA" id="ARBA00022982"/>
    </source>
</evidence>
<reference evidence="8 9" key="1">
    <citation type="journal article" date="2014" name="Genome Announc.">
        <title>Draft Genome Sequence of Advenella kashmirensis Strain W13003, a Polycyclic Aromatic Hydrocarbon-Degrading Bacterium.</title>
        <authorList>
            <person name="Wang X."/>
            <person name="Jin D."/>
            <person name="Zhou L."/>
            <person name="Wu L."/>
            <person name="An W."/>
            <person name="Zhao L."/>
        </authorList>
    </citation>
    <scope>NUCLEOTIDE SEQUENCE [LARGE SCALE GENOMIC DNA]</scope>
    <source>
        <strain evidence="8 9">W13003</strain>
    </source>
</reference>
<dbReference type="PROSITE" id="PS51352">
    <property type="entry name" value="THIOREDOXIN_2"/>
    <property type="match status" value="1"/>
</dbReference>
<keyword evidence="3" id="KW-0249">Electron transport</keyword>
<comment type="similarity">
    <text evidence="1">Belongs to the thioredoxin family.</text>
</comment>
<dbReference type="PANTHER" id="PTHR45663">
    <property type="entry name" value="GEO12009P1"/>
    <property type="match status" value="1"/>
</dbReference>
<dbReference type="Gene3D" id="3.40.30.10">
    <property type="entry name" value="Glutaredoxin"/>
    <property type="match status" value="1"/>
</dbReference>
<evidence type="ECO:0000313" key="8">
    <source>
        <dbReference type="EMBL" id="ETF02051.1"/>
    </source>
</evidence>
<evidence type="ECO:0000256" key="2">
    <source>
        <dbReference type="ARBA" id="ARBA00022448"/>
    </source>
</evidence>
<accession>V8QQ30</accession>
<organism evidence="8 9">
    <name type="scientific">Advenella kashmirensis W13003</name>
    <dbReference type="NCBI Taxonomy" id="1424334"/>
    <lineage>
        <taxon>Bacteria</taxon>
        <taxon>Pseudomonadati</taxon>
        <taxon>Pseudomonadota</taxon>
        <taxon>Betaproteobacteria</taxon>
        <taxon>Burkholderiales</taxon>
        <taxon>Alcaligenaceae</taxon>
    </lineage>
</organism>
<keyword evidence="5" id="KW-0676">Redox-active center</keyword>
<dbReference type="GO" id="GO:0015035">
    <property type="term" value="F:protein-disulfide reductase activity"/>
    <property type="evidence" value="ECO:0007669"/>
    <property type="project" value="UniProtKB-UniRule"/>
</dbReference>